<dbReference type="OrthoDB" id="3792384at2759"/>
<sequence length="115" mass="12525">MLDAPASHEAPPPHAPVHDYQHHRHRDPPTDPTPEEPPPSYDDTTALIGAPPGYGTFRPYADGSSTASSEVETTDRSLPECVGQVLVVFIFVSLMYGFWKAINVPDESPVTSWLG</sequence>
<proteinExistence type="predicted"/>
<name>A0A6A5T1B8_9PLEO</name>
<dbReference type="Proteomes" id="UP000800038">
    <property type="component" value="Unassembled WGS sequence"/>
</dbReference>
<feature type="compositionally biased region" description="Pro residues" evidence="1">
    <location>
        <begin position="30"/>
        <end position="40"/>
    </location>
</feature>
<keyword evidence="3" id="KW-1185">Reference proteome</keyword>
<protein>
    <submittedName>
        <fullName evidence="2">Uncharacterized protein</fullName>
    </submittedName>
</protein>
<gene>
    <name evidence="2" type="ORF">EJ02DRAFT_418523</name>
</gene>
<evidence type="ECO:0000313" key="3">
    <source>
        <dbReference type="Proteomes" id="UP000800038"/>
    </source>
</evidence>
<evidence type="ECO:0000256" key="1">
    <source>
        <dbReference type="SAM" id="MobiDB-lite"/>
    </source>
</evidence>
<dbReference type="AlphaFoldDB" id="A0A6A5T1B8"/>
<feature type="region of interest" description="Disordered" evidence="1">
    <location>
        <begin position="1"/>
        <end position="76"/>
    </location>
</feature>
<accession>A0A6A5T1B8</accession>
<evidence type="ECO:0000313" key="2">
    <source>
        <dbReference type="EMBL" id="KAF1946411.1"/>
    </source>
</evidence>
<reference evidence="2" key="1">
    <citation type="journal article" date="2020" name="Stud. Mycol.">
        <title>101 Dothideomycetes genomes: a test case for predicting lifestyles and emergence of pathogens.</title>
        <authorList>
            <person name="Haridas S."/>
            <person name="Albert R."/>
            <person name="Binder M."/>
            <person name="Bloem J."/>
            <person name="Labutti K."/>
            <person name="Salamov A."/>
            <person name="Andreopoulos B."/>
            <person name="Baker S."/>
            <person name="Barry K."/>
            <person name="Bills G."/>
            <person name="Bluhm B."/>
            <person name="Cannon C."/>
            <person name="Castanera R."/>
            <person name="Culley D."/>
            <person name="Daum C."/>
            <person name="Ezra D."/>
            <person name="Gonzalez J."/>
            <person name="Henrissat B."/>
            <person name="Kuo A."/>
            <person name="Liang C."/>
            <person name="Lipzen A."/>
            <person name="Lutzoni F."/>
            <person name="Magnuson J."/>
            <person name="Mondo S."/>
            <person name="Nolan M."/>
            <person name="Ohm R."/>
            <person name="Pangilinan J."/>
            <person name="Park H.-J."/>
            <person name="Ramirez L."/>
            <person name="Alfaro M."/>
            <person name="Sun H."/>
            <person name="Tritt A."/>
            <person name="Yoshinaga Y."/>
            <person name="Zwiers L.-H."/>
            <person name="Turgeon B."/>
            <person name="Goodwin S."/>
            <person name="Spatafora J."/>
            <person name="Crous P."/>
            <person name="Grigoriev I."/>
        </authorList>
    </citation>
    <scope>NUCLEOTIDE SEQUENCE</scope>
    <source>
        <strain evidence="2">CBS 161.51</strain>
    </source>
</reference>
<organism evidence="2 3">
    <name type="scientific">Clathrospora elynae</name>
    <dbReference type="NCBI Taxonomy" id="706981"/>
    <lineage>
        <taxon>Eukaryota</taxon>
        <taxon>Fungi</taxon>
        <taxon>Dikarya</taxon>
        <taxon>Ascomycota</taxon>
        <taxon>Pezizomycotina</taxon>
        <taxon>Dothideomycetes</taxon>
        <taxon>Pleosporomycetidae</taxon>
        <taxon>Pleosporales</taxon>
        <taxon>Diademaceae</taxon>
        <taxon>Clathrospora</taxon>
    </lineage>
</organism>
<dbReference type="EMBL" id="ML976003">
    <property type="protein sequence ID" value="KAF1946411.1"/>
    <property type="molecule type" value="Genomic_DNA"/>
</dbReference>